<dbReference type="GeneID" id="40526683"/>
<proteinExistence type="predicted"/>
<sequence>MDSILEALFKDVPRDKTYEINNLQDANMLIIQNTQTYSRKLIEYTKSFQQLLNTLTNNFSGACDKHSMIVDQNEEEQELGDDKQSFVQMPSNHNWVLEGNYFCTFVRPFILKQHYDTVKNYIDFEKFLQSDIPNHANQCVRAKNYYYWPNMQVSFFGWRQYLYMKFLIDIGPTIPIIHNNSLGPVNLFVIEPDAFLNVELCLCLDNDQHQVLFVNGRHKFNNTNETLFKITMADGSQATCKVFDEWTYSNKNFFDYIRDNINLKQCITLEKYKSIINVNLQSLRTFDDNNNGVDSYTTKDATVLNRNALKATPIISASSENAEFIQTEIDKALAKINENMVKVLANCDYADDPNILQKYFEQSNFTNYDYVIFVVWKKLTAHEEFSYKETDIKLFLELICESIFVSDKDNLIIALNKCEPYIKLEKTIFNRLCNHWTFFNDENPYMTLGYFFGIHYKIYLKLTNANPELEHREAWAYTFENVMASEIAPEILCKGYLKKIEIFKANLVFNGKNYDVVKQGDELYKLTSKMNSTKFSGVKLNNWKYLYFTNNGVYNVFTNDFHSSCPFILGSTLPHSFKRPTDSKYLNEAVFNYMLDTSCEEKNIFRVYHIAKICRDVKMLKTDLAIVFYLGKCNACQGDMRARLNDLFRELWNLNDEDLITMAMYLKIYKVSDILHNFKCNACRSNIASSDDGHISKKCKCYLKIKVDRRALKICLIVDLFGNDADLCELMWILIFNTKPYVSALLVRTQSEFVGKHAEFFLSAHAKLIRYLYRLIHKIEFADMLMATLADKHSLMRELRDNVACEQPDGQQLLDDNSNNISKFYAHHMNTTMVLSKYNVWWDKIILARERDDLSAWLTRFYIRVILSKMDLSEYSYNYLKKVVNGYLYFKRFTNFNNANSMMMLHFAASLGIPSDYGKKAIYLPGDPGSGKSSFFELLDYIVLMHKHDCAKYGLSNKETDEMEVNKLTSQLYVINEMKMCDDSFFKSSADSSKSDSKCRKYEGGLKYEANYKLLIVNNKPLYIIDYDKAVHNRFAIVYTDHTFIEDMKFEGSIYAHIKSKRFPAENVYYEALVQPVRLFLSHVLMYKRDPKYGFIQYKNILKYDPIHKHNLLCLDTNNSPVCALIYILNIKVTKNTNSATISEDKMEEMIISAIPYLETFLHPLFFKCTKNNVSSNGNSRGGGGNNKASYCLNEQILLAQIKEKFKNNYNSNDNKFFNLSIALSKNEMNTNKPIFKC</sequence>
<keyword evidence="1" id="KW-0067">ATP-binding</keyword>
<protein>
    <submittedName>
        <fullName evidence="1">DNA helicase</fullName>
    </submittedName>
</protein>
<gene>
    <name evidence="1" type="primary">dna-helicase</name>
</gene>
<reference evidence="1 2" key="1">
    <citation type="submission" date="2015-02" db="EMBL/GenBank/DDBJ databases">
        <title>Complete genome of a baculovirus isolated from a medical interest larvae: lLonomia obliqua (Lepidoptera: Saturniidae).</title>
        <authorList>
            <person name="Clara A.-S.W."/>
            <person name="Daniel A.-A.M.P."/>
            <person name="Miguel A.S."/>
            <person name="Jhon F.E.A."/>
            <person name="Fabricio M.S."/>
            <person name="Jose W.L.C."/>
            <person name="Bergmann R.M."/>
            <person name="Fernando M.L."/>
        </authorList>
    </citation>
    <scope>NUCLEOTIDE SEQUENCE [LARGE SCALE GENOMIC DNA]</scope>
    <source>
        <strain evidence="1">SP/2000</strain>
    </source>
</reference>
<dbReference type="GO" id="GO:0003678">
    <property type="term" value="F:DNA helicase activity"/>
    <property type="evidence" value="ECO:0007669"/>
    <property type="project" value="InterPro"/>
</dbReference>
<dbReference type="KEGG" id="vg:40526683"/>
<keyword evidence="2" id="KW-1185">Reference proteome</keyword>
<dbReference type="Proteomes" id="UP000297030">
    <property type="component" value="Segment"/>
</dbReference>
<dbReference type="EMBL" id="KP763670">
    <property type="protein sequence ID" value="AKN80970.1"/>
    <property type="molecule type" value="Genomic_DNA"/>
</dbReference>
<evidence type="ECO:0000313" key="1">
    <source>
        <dbReference type="EMBL" id="AKN80970.1"/>
    </source>
</evidence>
<dbReference type="GO" id="GO:0019079">
    <property type="term" value="P:viral genome replication"/>
    <property type="evidence" value="ECO:0007669"/>
    <property type="project" value="InterPro"/>
</dbReference>
<accession>A0A126FC44</accession>
<keyword evidence="1" id="KW-0347">Helicase</keyword>
<dbReference type="InterPro" id="IPR006824">
    <property type="entry name" value="DNA_helicase_Baculovir"/>
</dbReference>
<dbReference type="Pfam" id="PF04735">
    <property type="entry name" value="Baculo_helicase"/>
    <property type="match status" value="1"/>
</dbReference>
<keyword evidence="1" id="KW-0547">Nucleotide-binding</keyword>
<name>A0A126FC44_9ABAC</name>
<evidence type="ECO:0000313" key="2">
    <source>
        <dbReference type="Proteomes" id="UP000297030"/>
    </source>
</evidence>
<keyword evidence="1" id="KW-0378">Hydrolase</keyword>
<organism evidence="1 2">
    <name type="scientific">Lonomia obliqua multiple nucleopolyhedrovirus</name>
    <dbReference type="NCBI Taxonomy" id="134394"/>
    <lineage>
        <taxon>Viruses</taxon>
        <taxon>Viruses incertae sedis</taxon>
        <taxon>Naldaviricetes</taxon>
        <taxon>Lefavirales</taxon>
        <taxon>Baculoviridae</taxon>
        <taxon>Alphabaculovirus</taxon>
        <taxon>Alphabaculovirus lonobliquae</taxon>
        <taxon>Lonomia obliqua nucleopolyhedrovirus</taxon>
    </lineage>
</organism>
<dbReference type="RefSeq" id="YP_009666413.1">
    <property type="nucleotide sequence ID" value="NC_043520.1"/>
</dbReference>